<dbReference type="AlphaFoldDB" id="A0A438GPD2"/>
<reference evidence="1 2" key="1">
    <citation type="journal article" date="2018" name="PLoS Genet.">
        <title>Population sequencing reveals clonal diversity and ancestral inbreeding in the grapevine cultivar Chardonnay.</title>
        <authorList>
            <person name="Roach M.J."/>
            <person name="Johnson D.L."/>
            <person name="Bohlmann J."/>
            <person name="van Vuuren H.J."/>
            <person name="Jones S.J."/>
            <person name="Pretorius I.S."/>
            <person name="Schmidt S.A."/>
            <person name="Borneman A.R."/>
        </authorList>
    </citation>
    <scope>NUCLEOTIDE SEQUENCE [LARGE SCALE GENOMIC DNA]</scope>
    <source>
        <strain evidence="2">cv. Chardonnay</strain>
        <tissue evidence="1">Leaf</tissue>
    </source>
</reference>
<name>A0A438GPD2_VITVI</name>
<dbReference type="Proteomes" id="UP000288805">
    <property type="component" value="Unassembled WGS sequence"/>
</dbReference>
<organism evidence="1 2">
    <name type="scientific">Vitis vinifera</name>
    <name type="common">Grape</name>
    <dbReference type="NCBI Taxonomy" id="29760"/>
    <lineage>
        <taxon>Eukaryota</taxon>
        <taxon>Viridiplantae</taxon>
        <taxon>Streptophyta</taxon>
        <taxon>Embryophyta</taxon>
        <taxon>Tracheophyta</taxon>
        <taxon>Spermatophyta</taxon>
        <taxon>Magnoliopsida</taxon>
        <taxon>eudicotyledons</taxon>
        <taxon>Gunneridae</taxon>
        <taxon>Pentapetalae</taxon>
        <taxon>rosids</taxon>
        <taxon>Vitales</taxon>
        <taxon>Vitaceae</taxon>
        <taxon>Viteae</taxon>
        <taxon>Vitis</taxon>
    </lineage>
</organism>
<sequence length="78" mass="8806">MRSFKISIEKVLGKLKDVIMERGRGFTSGTKFGKTSLSCFLEGAKACYKKEVLERVVPWNLCLVGKLEEVSNLEPWVP</sequence>
<gene>
    <name evidence="1" type="ORF">CK203_056424</name>
</gene>
<protein>
    <submittedName>
        <fullName evidence="1">Uncharacterized protein</fullName>
    </submittedName>
</protein>
<evidence type="ECO:0000313" key="2">
    <source>
        <dbReference type="Proteomes" id="UP000288805"/>
    </source>
</evidence>
<accession>A0A438GPD2</accession>
<dbReference type="EMBL" id="QGNW01000377">
    <property type="protein sequence ID" value="RVW74075.1"/>
    <property type="molecule type" value="Genomic_DNA"/>
</dbReference>
<proteinExistence type="predicted"/>
<evidence type="ECO:0000313" key="1">
    <source>
        <dbReference type="EMBL" id="RVW74075.1"/>
    </source>
</evidence>
<comment type="caution">
    <text evidence="1">The sequence shown here is derived from an EMBL/GenBank/DDBJ whole genome shotgun (WGS) entry which is preliminary data.</text>
</comment>